<dbReference type="Gene3D" id="1.20.1270.170">
    <property type="match status" value="1"/>
</dbReference>
<comment type="catalytic activity">
    <reaction evidence="11">
        <text>L-threonyl-[protein] + ATP = O-phospho-L-threonyl-[protein] + ADP + H(+)</text>
        <dbReference type="Rhea" id="RHEA:46608"/>
        <dbReference type="Rhea" id="RHEA-COMP:11060"/>
        <dbReference type="Rhea" id="RHEA-COMP:11605"/>
        <dbReference type="ChEBI" id="CHEBI:15378"/>
        <dbReference type="ChEBI" id="CHEBI:30013"/>
        <dbReference type="ChEBI" id="CHEBI:30616"/>
        <dbReference type="ChEBI" id="CHEBI:61977"/>
        <dbReference type="ChEBI" id="CHEBI:456216"/>
        <dbReference type="EC" id="2.7.11.1"/>
    </reaction>
</comment>
<evidence type="ECO:0000313" key="14">
    <source>
        <dbReference type="Proteomes" id="UP000184603"/>
    </source>
</evidence>
<dbReference type="EMBL" id="FRFE01000008">
    <property type="protein sequence ID" value="SHO47895.1"/>
    <property type="molecule type" value="Genomic_DNA"/>
</dbReference>
<feature type="binding site" evidence="11">
    <location>
        <position position="211"/>
    </location>
    <ligand>
        <name>Mg(2+)</name>
        <dbReference type="ChEBI" id="CHEBI:18420"/>
    </ligand>
</feature>
<dbReference type="GO" id="GO:0000287">
    <property type="term" value="F:magnesium ion binding"/>
    <property type="evidence" value="ECO:0007669"/>
    <property type="project" value="UniProtKB-UniRule"/>
</dbReference>
<dbReference type="EC" id="2.7.11.1" evidence="11"/>
<dbReference type="HAMAP" id="MF_01497">
    <property type="entry name" value="SrkA_kinase"/>
    <property type="match status" value="1"/>
</dbReference>
<dbReference type="RefSeq" id="WP_073613333.1">
    <property type="nucleotide sequence ID" value="NZ_FRFE01000008.1"/>
</dbReference>
<dbReference type="Gene3D" id="3.30.200.70">
    <property type="match status" value="1"/>
</dbReference>
<dbReference type="InterPro" id="IPR032882">
    <property type="entry name" value="SrkA/RdoA"/>
</dbReference>
<keyword evidence="1 11" id="KW-0963">Cytoplasm</keyword>
<dbReference type="PANTHER" id="PTHR39573">
    <property type="entry name" value="STRESS RESPONSE KINASE A"/>
    <property type="match status" value="1"/>
</dbReference>
<comment type="subcellular location">
    <subcellularLocation>
        <location evidence="11">Cytoplasm</location>
    </subcellularLocation>
</comment>
<reference evidence="13 14" key="1">
    <citation type="submission" date="2016-12" db="EMBL/GenBank/DDBJ databases">
        <authorList>
            <person name="Song W.-J."/>
            <person name="Kurnit D.M."/>
        </authorList>
    </citation>
    <scope>NUCLEOTIDE SEQUENCE [LARGE SCALE GENOMIC DNA]</scope>
    <source>
        <strain evidence="13 14">DSM 18488</strain>
    </source>
</reference>
<evidence type="ECO:0000256" key="5">
    <source>
        <dbReference type="ARBA" id="ARBA00022723"/>
    </source>
</evidence>
<feature type="active site" evidence="11">
    <location>
        <position position="224"/>
    </location>
</feature>
<dbReference type="AlphaFoldDB" id="A0A1M7Y5X8"/>
<dbReference type="InterPro" id="IPR002575">
    <property type="entry name" value="Aminoglycoside_PTrfase"/>
</dbReference>
<dbReference type="GO" id="GO:0004674">
    <property type="term" value="F:protein serine/threonine kinase activity"/>
    <property type="evidence" value="ECO:0007669"/>
    <property type="project" value="UniProtKB-UniRule"/>
</dbReference>
<keyword evidence="4 11" id="KW-0808">Transferase</keyword>
<evidence type="ECO:0000256" key="1">
    <source>
        <dbReference type="ARBA" id="ARBA00022490"/>
    </source>
</evidence>
<sequence length="335" mass="38498">MQTDDIDEENVFQDLGPDMVLSLVERSLNVSLTNLFRPLNSYINRVYELQKDDGGGLIVKFYRPGRWTGDALQEEHDFLLELAGEEIPVIAPLKFPDSTTLGLFEGVHFAVFPKRGGRSVDEFDEDQWLQLGRLLGRVHLIGENRSATYRPVMSPSASTRQQLDYLLAGSVVPEEVKNPLKRAVEEIIAETEPLFAGQRQIRIHGDCHFANIIYRPGESFYLIDFDDMVMGPPVQDIWMLLPGTLDEAFVEMDILLEGYETFRPFDRRSFKLIEPLRAMRFVHYMAWCAHQVAADGHTRVLEDFGTQSYWQKEIADLHDQLERIREGYMPLGNML</sequence>
<keyword evidence="9 11" id="KW-0460">Magnesium</keyword>
<dbReference type="SUPFAM" id="SSF56112">
    <property type="entry name" value="Protein kinase-like (PK-like)"/>
    <property type="match status" value="1"/>
</dbReference>
<proteinExistence type="inferred from homology"/>
<dbReference type="Pfam" id="PF01636">
    <property type="entry name" value="APH"/>
    <property type="match status" value="1"/>
</dbReference>
<dbReference type="GO" id="GO:0005524">
    <property type="term" value="F:ATP binding"/>
    <property type="evidence" value="ECO:0007669"/>
    <property type="project" value="UniProtKB-UniRule"/>
</dbReference>
<keyword evidence="14" id="KW-1185">Reference proteome</keyword>
<evidence type="ECO:0000256" key="3">
    <source>
        <dbReference type="ARBA" id="ARBA00022553"/>
    </source>
</evidence>
<keyword evidence="6 11" id="KW-0547">Nucleotide-binding</keyword>
<evidence type="ECO:0000256" key="9">
    <source>
        <dbReference type="ARBA" id="ARBA00022842"/>
    </source>
</evidence>
<keyword evidence="5 11" id="KW-0479">Metal-binding</keyword>
<feature type="binding site" evidence="11">
    <location>
        <position position="224"/>
    </location>
    <ligand>
        <name>Mg(2+)</name>
        <dbReference type="ChEBI" id="CHEBI:18420"/>
    </ligand>
</feature>
<evidence type="ECO:0000256" key="10">
    <source>
        <dbReference type="ARBA" id="ARBA00023016"/>
    </source>
</evidence>
<evidence type="ECO:0000313" key="13">
    <source>
        <dbReference type="EMBL" id="SHO47895.1"/>
    </source>
</evidence>
<evidence type="ECO:0000256" key="6">
    <source>
        <dbReference type="ARBA" id="ARBA00022741"/>
    </source>
</evidence>
<comment type="catalytic activity">
    <reaction evidence="11">
        <text>L-seryl-[protein] + ATP = O-phospho-L-seryl-[protein] + ADP + H(+)</text>
        <dbReference type="Rhea" id="RHEA:17989"/>
        <dbReference type="Rhea" id="RHEA-COMP:9863"/>
        <dbReference type="Rhea" id="RHEA-COMP:11604"/>
        <dbReference type="ChEBI" id="CHEBI:15378"/>
        <dbReference type="ChEBI" id="CHEBI:29999"/>
        <dbReference type="ChEBI" id="CHEBI:30616"/>
        <dbReference type="ChEBI" id="CHEBI:83421"/>
        <dbReference type="ChEBI" id="CHEBI:456216"/>
        <dbReference type="EC" id="2.7.11.1"/>
    </reaction>
</comment>
<organism evidence="13 14">
    <name type="scientific">Desulfopila aestuarii DSM 18488</name>
    <dbReference type="NCBI Taxonomy" id="1121416"/>
    <lineage>
        <taxon>Bacteria</taxon>
        <taxon>Pseudomonadati</taxon>
        <taxon>Thermodesulfobacteriota</taxon>
        <taxon>Desulfobulbia</taxon>
        <taxon>Desulfobulbales</taxon>
        <taxon>Desulfocapsaceae</taxon>
        <taxon>Desulfopila</taxon>
    </lineage>
</organism>
<protein>
    <recommendedName>
        <fullName evidence="11">Stress response kinase A</fullName>
        <ecNumber evidence="11">2.7.11.1</ecNumber>
    </recommendedName>
    <alternativeName>
        <fullName evidence="11">Serine/threonine-protein kinase SrkA</fullName>
    </alternativeName>
</protein>
<dbReference type="GO" id="GO:0005737">
    <property type="term" value="C:cytoplasm"/>
    <property type="evidence" value="ECO:0007669"/>
    <property type="project" value="UniProtKB-SubCell"/>
</dbReference>
<accession>A0A1M7Y5X8</accession>
<dbReference type="OrthoDB" id="5392197at2"/>
<feature type="active site" description="Proton acceptor" evidence="11">
    <location>
        <position position="206"/>
    </location>
</feature>
<gene>
    <name evidence="11" type="primary">srkA</name>
    <name evidence="13" type="ORF">SAMN02745220_02033</name>
</gene>
<keyword evidence="2 11" id="KW-0723">Serine/threonine-protein kinase</keyword>
<dbReference type="Gene3D" id="1.10.510.10">
    <property type="entry name" value="Transferase(Phosphotransferase) domain 1"/>
    <property type="match status" value="1"/>
</dbReference>
<evidence type="ECO:0000256" key="7">
    <source>
        <dbReference type="ARBA" id="ARBA00022777"/>
    </source>
</evidence>
<dbReference type="STRING" id="1121416.SAMN02745220_02033"/>
<evidence type="ECO:0000259" key="12">
    <source>
        <dbReference type="Pfam" id="PF01636"/>
    </source>
</evidence>
<feature type="domain" description="Aminoglycoside phosphotransferase" evidence="12">
    <location>
        <begin position="37"/>
        <end position="251"/>
    </location>
</feature>
<comment type="function">
    <text evidence="11">A protein kinase that phosphorylates Ser and Thr residues. Probably acts to suppress the effects of stress linked to accumulation of reactive oxygen species. Probably involved in the extracytoplasmic stress response.</text>
</comment>
<keyword evidence="3 11" id="KW-0597">Phosphoprotein</keyword>
<dbReference type="PANTHER" id="PTHR39573:SF1">
    <property type="entry name" value="STRESS RESPONSE KINASE A"/>
    <property type="match status" value="1"/>
</dbReference>
<dbReference type="NCBIfam" id="NF008738">
    <property type="entry name" value="PRK11768.1"/>
    <property type="match status" value="1"/>
</dbReference>
<comment type="cofactor">
    <cofactor evidence="11">
        <name>Mg(2+)</name>
        <dbReference type="ChEBI" id="CHEBI:18420"/>
    </cofactor>
</comment>
<evidence type="ECO:0000256" key="11">
    <source>
        <dbReference type="HAMAP-Rule" id="MF_01497"/>
    </source>
</evidence>
<dbReference type="InterPro" id="IPR011009">
    <property type="entry name" value="Kinase-like_dom_sf"/>
</dbReference>
<keyword evidence="10 11" id="KW-0346">Stress response</keyword>
<evidence type="ECO:0000256" key="4">
    <source>
        <dbReference type="ARBA" id="ARBA00022679"/>
    </source>
</evidence>
<evidence type="ECO:0000256" key="2">
    <source>
        <dbReference type="ARBA" id="ARBA00022527"/>
    </source>
</evidence>
<keyword evidence="7 11" id="KW-0418">Kinase</keyword>
<comment type="similarity">
    <text evidence="11">Belongs to the SrkA/RdoA protein kinase family.</text>
</comment>
<name>A0A1M7Y5X8_9BACT</name>
<dbReference type="GO" id="GO:0106310">
    <property type="term" value="F:protein serine kinase activity"/>
    <property type="evidence" value="ECO:0007669"/>
    <property type="project" value="RHEA"/>
</dbReference>
<feature type="site" description="ATP" evidence="11">
    <location>
        <position position="41"/>
    </location>
</feature>
<evidence type="ECO:0000256" key="8">
    <source>
        <dbReference type="ARBA" id="ARBA00022840"/>
    </source>
</evidence>
<keyword evidence="8 11" id="KW-0067">ATP-binding</keyword>
<dbReference type="Proteomes" id="UP000184603">
    <property type="component" value="Unassembled WGS sequence"/>
</dbReference>
<comment type="subunit">
    <text evidence="11">Monomer.</text>
</comment>